<feature type="region of interest" description="Disordered" evidence="2">
    <location>
        <begin position="446"/>
        <end position="471"/>
    </location>
</feature>
<feature type="domain" description="PROP1-like PPR" evidence="3">
    <location>
        <begin position="123"/>
        <end position="283"/>
    </location>
</feature>
<dbReference type="GO" id="GO:0004526">
    <property type="term" value="F:ribonuclease P activity"/>
    <property type="evidence" value="ECO:0007669"/>
    <property type="project" value="TreeGrafter"/>
</dbReference>
<evidence type="ECO:0000256" key="1">
    <source>
        <dbReference type="ARBA" id="ARBA00022737"/>
    </source>
</evidence>
<proteinExistence type="predicted"/>
<dbReference type="Gene3D" id="3.40.50.11980">
    <property type="match status" value="1"/>
</dbReference>
<gene>
    <name evidence="4" type="ORF">DBRI1063_LOCUS11793</name>
</gene>
<dbReference type="GO" id="GO:0001682">
    <property type="term" value="P:tRNA 5'-leader removal"/>
    <property type="evidence" value="ECO:0007669"/>
    <property type="project" value="TreeGrafter"/>
</dbReference>
<organism evidence="4">
    <name type="scientific">Ditylum brightwellii</name>
    <dbReference type="NCBI Taxonomy" id="49249"/>
    <lineage>
        <taxon>Eukaryota</taxon>
        <taxon>Sar</taxon>
        <taxon>Stramenopiles</taxon>
        <taxon>Ochrophyta</taxon>
        <taxon>Bacillariophyta</taxon>
        <taxon>Mediophyceae</taxon>
        <taxon>Lithodesmiophycidae</taxon>
        <taxon>Lithodesmiales</taxon>
        <taxon>Lithodesmiaceae</taxon>
        <taxon>Ditylum</taxon>
    </lineage>
</organism>
<name>A0A7S2EEA5_9STRA</name>
<dbReference type="EMBL" id="HBGN01018532">
    <property type="protein sequence ID" value="CAD9331428.1"/>
    <property type="molecule type" value="Transcribed_RNA"/>
</dbReference>
<dbReference type="PANTHER" id="PTHR13547:SF1">
    <property type="entry name" value="MITOCHONDRIAL RIBONUCLEASE P CATALYTIC SUBUNIT"/>
    <property type="match status" value="1"/>
</dbReference>
<reference evidence="4" key="1">
    <citation type="submission" date="2021-01" db="EMBL/GenBank/DDBJ databases">
        <authorList>
            <person name="Corre E."/>
            <person name="Pelletier E."/>
            <person name="Niang G."/>
            <person name="Scheremetjew M."/>
            <person name="Finn R."/>
            <person name="Kale V."/>
            <person name="Holt S."/>
            <person name="Cochrane G."/>
            <person name="Meng A."/>
            <person name="Brown T."/>
            <person name="Cohen L."/>
        </authorList>
    </citation>
    <scope>NUCLEOTIDE SEQUENCE</scope>
    <source>
        <strain evidence="4">Pop2</strain>
    </source>
</reference>
<dbReference type="Pfam" id="PF17177">
    <property type="entry name" value="PPR_long"/>
    <property type="match status" value="1"/>
</dbReference>
<accession>A0A7S2EEA5</accession>
<evidence type="ECO:0000259" key="3">
    <source>
        <dbReference type="Pfam" id="PF17177"/>
    </source>
</evidence>
<dbReference type="InterPro" id="IPR033443">
    <property type="entry name" value="PROP1-like_PPR_dom"/>
</dbReference>
<keyword evidence="1" id="KW-0677">Repeat</keyword>
<evidence type="ECO:0000256" key="2">
    <source>
        <dbReference type="SAM" id="MobiDB-lite"/>
    </source>
</evidence>
<dbReference type="PANTHER" id="PTHR13547">
    <property type="match status" value="1"/>
</dbReference>
<protein>
    <recommendedName>
        <fullName evidence="3">PROP1-like PPR domain-containing protein</fullName>
    </recommendedName>
</protein>
<dbReference type="Gene3D" id="1.25.40.10">
    <property type="entry name" value="Tetratricopeptide repeat domain"/>
    <property type="match status" value="1"/>
</dbReference>
<evidence type="ECO:0000313" key="4">
    <source>
        <dbReference type="EMBL" id="CAD9331428.1"/>
    </source>
</evidence>
<dbReference type="InterPro" id="IPR011990">
    <property type="entry name" value="TPR-like_helical_dom_sf"/>
</dbReference>
<dbReference type="AlphaFoldDB" id="A0A7S2EEA5"/>
<sequence length="711" mass="80668">MKMVMMTNNQHDANTVTTDNNQNEQLPYNKELFNQYATVMEEVLQSRRVLRNIKEEDIQMVSKYLLQNKQYSSTTTTTNYSQMTEGELRSNIAKSKDTYLTQTQLTPAQYKLALMALTYMGDYCAKKRVSIPLLVAWYIVKDGGMILRDKAYGTYLYVLSSIDRNNNGVSAAPLKGEEEEERTRVAEEVATIHDILFQPDEKTLSVRVKNMVKRGDEHGAMELLSSVSTGNQELKQRTYLPILQSYCAKGNIDCALKLYKNMYDQKSVIFEADEQALFIASVAKAGYFRNDSNPVKGAEEIGYSPAHGTQFFDRLVSDMANDVLEISSSAALKLYHAFKVGFHDAMDLSDDVVSLTKKKDEMEGTTTATEGDIQEEEEETLVLNNKQANHDELVVSRVKVNRTTAICQRTNATLRLIMLEEEQGQQLHDTLIQMADAQYEAFEAKNKAKKPKIRKEGGVGSNDNKGSDDPHFAGKQLSNFVDWVNTREGEPFTAIVDGANVAYFGQGHVDYLQLKLMVETLENMNENPLVIMPQKYTNSKFRVSSKFLQKLTPEDLEIIEGFEAKGQLFKVPALCLDDYYWMLASVSDQTVSRNGTNIDVPTDNDDGRWPGIRPMLISNDQMRDHKLELLEPRLFRRWCSSHIVNYSVKNNKTEISFFAADFFSREIQGNPTPAPFSLSGQEESGNGATAWHFPVSDWDNHERLCIRIPYH</sequence>